<dbReference type="SUPFAM" id="SSF52402">
    <property type="entry name" value="Adenine nucleotide alpha hydrolases-like"/>
    <property type="match status" value="1"/>
</dbReference>
<dbReference type="Proteomes" id="UP000789831">
    <property type="component" value="Unassembled WGS sequence"/>
</dbReference>
<evidence type="ECO:0000259" key="2">
    <source>
        <dbReference type="Pfam" id="PF00582"/>
    </source>
</evidence>
<dbReference type="Gene3D" id="3.40.50.620">
    <property type="entry name" value="HUPs"/>
    <property type="match status" value="1"/>
</dbReference>
<feature type="region of interest" description="Disordered" evidence="1">
    <location>
        <begin position="1"/>
        <end position="30"/>
    </location>
</feature>
<dbReference type="InterPro" id="IPR014729">
    <property type="entry name" value="Rossmann-like_a/b/a_fold"/>
</dbReference>
<evidence type="ECO:0000313" key="3">
    <source>
        <dbReference type="EMBL" id="CAG8474234.1"/>
    </source>
</evidence>
<keyword evidence="4" id="KW-1185">Reference proteome</keyword>
<dbReference type="PANTHER" id="PTHR31964:SF140">
    <property type="entry name" value="UNIVERSAL STRESS PROTEIN FAMILY PROTEIN"/>
    <property type="match status" value="1"/>
</dbReference>
<reference evidence="3" key="1">
    <citation type="submission" date="2021-06" db="EMBL/GenBank/DDBJ databases">
        <authorList>
            <person name="Kallberg Y."/>
            <person name="Tangrot J."/>
            <person name="Rosling A."/>
        </authorList>
    </citation>
    <scope>NUCLEOTIDE SEQUENCE</scope>
    <source>
        <strain evidence="3">MT106</strain>
    </source>
</reference>
<protein>
    <submittedName>
        <fullName evidence="3">9862_t:CDS:1</fullName>
    </submittedName>
</protein>
<name>A0A9N8W6X7_9GLOM</name>
<gene>
    <name evidence="3" type="ORF">AGERDE_LOCUS2895</name>
</gene>
<dbReference type="InterPro" id="IPR006016">
    <property type="entry name" value="UspA"/>
</dbReference>
<dbReference type="CDD" id="cd23659">
    <property type="entry name" value="USP_At3g01520-like"/>
    <property type="match status" value="1"/>
</dbReference>
<dbReference type="OrthoDB" id="843225at2759"/>
<proteinExistence type="predicted"/>
<feature type="compositionally biased region" description="Polar residues" evidence="1">
    <location>
        <begin position="1"/>
        <end position="28"/>
    </location>
</feature>
<dbReference type="PANTHER" id="PTHR31964">
    <property type="entry name" value="ADENINE NUCLEOTIDE ALPHA HYDROLASES-LIKE SUPERFAMILY PROTEIN"/>
    <property type="match status" value="1"/>
</dbReference>
<dbReference type="Pfam" id="PF00582">
    <property type="entry name" value="Usp"/>
    <property type="match status" value="1"/>
</dbReference>
<dbReference type="PRINTS" id="PR01438">
    <property type="entry name" value="UNVRSLSTRESS"/>
</dbReference>
<comment type="caution">
    <text evidence="3">The sequence shown here is derived from an EMBL/GenBank/DDBJ whole genome shotgun (WGS) entry which is preliminary data.</text>
</comment>
<feature type="domain" description="UspA" evidence="2">
    <location>
        <begin position="54"/>
        <end position="196"/>
    </location>
</feature>
<sequence>MSTETSTQTAAAPSNTETTQQKSRPSARTRQDTIIADQILTTDQDAQSHSQLSRVIVIAIDHSSHSQHAFDWAFKNLLRKETDLKLKISFSKLYSAIGATYIDFSEMISSVEEQQRAISHQLLQEFALKLKNQNFACKAIAMRGDARDEIVRKVDEVNADALVIGSRGLGALRRTILGSVSDYCSHACHCTVIIVKEREHHE</sequence>
<dbReference type="EMBL" id="CAJVPL010000256">
    <property type="protein sequence ID" value="CAG8474234.1"/>
    <property type="molecule type" value="Genomic_DNA"/>
</dbReference>
<evidence type="ECO:0000256" key="1">
    <source>
        <dbReference type="SAM" id="MobiDB-lite"/>
    </source>
</evidence>
<accession>A0A9N8W6X7</accession>
<dbReference type="InterPro" id="IPR006015">
    <property type="entry name" value="Universal_stress_UspA"/>
</dbReference>
<evidence type="ECO:0000313" key="4">
    <source>
        <dbReference type="Proteomes" id="UP000789831"/>
    </source>
</evidence>
<organism evidence="3 4">
    <name type="scientific">Ambispora gerdemannii</name>
    <dbReference type="NCBI Taxonomy" id="144530"/>
    <lineage>
        <taxon>Eukaryota</taxon>
        <taxon>Fungi</taxon>
        <taxon>Fungi incertae sedis</taxon>
        <taxon>Mucoromycota</taxon>
        <taxon>Glomeromycotina</taxon>
        <taxon>Glomeromycetes</taxon>
        <taxon>Archaeosporales</taxon>
        <taxon>Ambisporaceae</taxon>
        <taxon>Ambispora</taxon>
    </lineage>
</organism>
<dbReference type="AlphaFoldDB" id="A0A9N8W6X7"/>